<keyword evidence="1" id="KW-0472">Membrane</keyword>
<evidence type="ECO:0000313" key="2">
    <source>
        <dbReference type="EMBL" id="AUV81625.1"/>
    </source>
</evidence>
<evidence type="ECO:0000256" key="1">
    <source>
        <dbReference type="SAM" id="Phobius"/>
    </source>
</evidence>
<accession>A0A2I8VI86</accession>
<dbReference type="OrthoDB" id="346374at2157"/>
<name>A0A2I8VI86_9EURY</name>
<dbReference type="Proteomes" id="UP000236584">
    <property type="component" value="Chromosome"/>
</dbReference>
<dbReference type="KEGG" id="srub:C2R22_08130"/>
<organism evidence="2 3">
    <name type="scientific">Salinigranum rubrum</name>
    <dbReference type="NCBI Taxonomy" id="755307"/>
    <lineage>
        <taxon>Archaea</taxon>
        <taxon>Methanobacteriati</taxon>
        <taxon>Methanobacteriota</taxon>
        <taxon>Stenosarchaea group</taxon>
        <taxon>Halobacteria</taxon>
        <taxon>Halobacteriales</taxon>
        <taxon>Haloferacaceae</taxon>
        <taxon>Salinigranum</taxon>
    </lineage>
</organism>
<dbReference type="GeneID" id="35592050"/>
<proteinExistence type="predicted"/>
<sequence length="160" mass="17840">MAPVQTLLTVGGLGLDVIGAAIIALPDIPRANLVLWSARVRRGLSDMESNGLREGETGYSEIKDELENIYRLDFPDEVWAVRVGFYTMSRYGFESVYLFVDPEDEDEQKALGKELGLPVDYRVARETIQQKIDTWQAGVRGFGFLLLATGFLLQIVGNLI</sequence>
<dbReference type="EMBL" id="CP026309">
    <property type="protein sequence ID" value="AUV81625.1"/>
    <property type="molecule type" value="Genomic_DNA"/>
</dbReference>
<feature type="transmembrane region" description="Helical" evidence="1">
    <location>
        <begin position="137"/>
        <end position="157"/>
    </location>
</feature>
<evidence type="ECO:0000313" key="3">
    <source>
        <dbReference type="Proteomes" id="UP000236584"/>
    </source>
</evidence>
<dbReference type="AlphaFoldDB" id="A0A2I8VI86"/>
<dbReference type="RefSeq" id="WP_103425313.1">
    <property type="nucleotide sequence ID" value="NZ_CP026309.1"/>
</dbReference>
<gene>
    <name evidence="2" type="ORF">C2R22_08130</name>
</gene>
<keyword evidence="3" id="KW-1185">Reference proteome</keyword>
<feature type="transmembrane region" description="Helical" evidence="1">
    <location>
        <begin position="6"/>
        <end position="25"/>
    </location>
</feature>
<keyword evidence="1" id="KW-0812">Transmembrane</keyword>
<protein>
    <submittedName>
        <fullName evidence="2">Uncharacterized protein</fullName>
    </submittedName>
</protein>
<keyword evidence="1" id="KW-1133">Transmembrane helix</keyword>
<reference evidence="2 3" key="1">
    <citation type="submission" date="2018-01" db="EMBL/GenBank/DDBJ databases">
        <title>Complete genome sequence of Salinigranum rubrum GX10T, an extremely halophilic archaeon isolated from a marine solar saltern.</title>
        <authorList>
            <person name="Han S."/>
        </authorList>
    </citation>
    <scope>NUCLEOTIDE SEQUENCE [LARGE SCALE GENOMIC DNA]</scope>
    <source>
        <strain evidence="2 3">GX10</strain>
    </source>
</reference>